<feature type="domain" description="PAS" evidence="16">
    <location>
        <begin position="279"/>
        <end position="323"/>
    </location>
</feature>
<evidence type="ECO:0000256" key="3">
    <source>
        <dbReference type="ARBA" id="ARBA00012438"/>
    </source>
</evidence>
<feature type="transmembrane region" description="Helical" evidence="13">
    <location>
        <begin position="12"/>
        <end position="34"/>
    </location>
</feature>
<dbReference type="Gene3D" id="3.30.565.10">
    <property type="entry name" value="Histidine kinase-like ATPase, C-terminal domain"/>
    <property type="match status" value="1"/>
</dbReference>
<dbReference type="eggNOG" id="COG5002">
    <property type="taxonomic scope" value="Bacteria"/>
</dbReference>
<evidence type="ECO:0000256" key="2">
    <source>
        <dbReference type="ARBA" id="ARBA00004370"/>
    </source>
</evidence>
<dbReference type="PROSITE" id="PS50885">
    <property type="entry name" value="HAMP"/>
    <property type="match status" value="1"/>
</dbReference>
<evidence type="ECO:0000256" key="8">
    <source>
        <dbReference type="ARBA" id="ARBA00022777"/>
    </source>
</evidence>
<dbReference type="InterPro" id="IPR000014">
    <property type="entry name" value="PAS"/>
</dbReference>
<dbReference type="STRING" id="502025.Hoch_6547"/>
<dbReference type="CDD" id="cd06225">
    <property type="entry name" value="HAMP"/>
    <property type="match status" value="1"/>
</dbReference>
<dbReference type="InterPro" id="IPR035965">
    <property type="entry name" value="PAS-like_dom_sf"/>
</dbReference>
<dbReference type="FunFam" id="1.10.287.130:FF:000004">
    <property type="entry name" value="Ethylene receptor 1"/>
    <property type="match status" value="1"/>
</dbReference>
<evidence type="ECO:0000259" key="14">
    <source>
        <dbReference type="PROSITE" id="PS50109"/>
    </source>
</evidence>
<dbReference type="InterPro" id="IPR001789">
    <property type="entry name" value="Sig_transdc_resp-reg_receiver"/>
</dbReference>
<dbReference type="CDD" id="cd16922">
    <property type="entry name" value="HATPase_EvgS-ArcB-TorS-like"/>
    <property type="match status" value="1"/>
</dbReference>
<keyword evidence="6 13" id="KW-0812">Transmembrane</keyword>
<dbReference type="GO" id="GO:0016020">
    <property type="term" value="C:membrane"/>
    <property type="evidence" value="ECO:0007669"/>
    <property type="project" value="UniProtKB-SubCell"/>
</dbReference>
<dbReference type="Pfam" id="PF13426">
    <property type="entry name" value="PAS_9"/>
    <property type="match status" value="1"/>
</dbReference>
<dbReference type="SUPFAM" id="SSF47384">
    <property type="entry name" value="Homodimeric domain of signal transducing histidine kinase"/>
    <property type="match status" value="1"/>
</dbReference>
<evidence type="ECO:0000256" key="4">
    <source>
        <dbReference type="ARBA" id="ARBA00022553"/>
    </source>
</evidence>
<dbReference type="Pfam" id="PF00072">
    <property type="entry name" value="Response_reg"/>
    <property type="match status" value="1"/>
</dbReference>
<evidence type="ECO:0000256" key="5">
    <source>
        <dbReference type="ARBA" id="ARBA00022679"/>
    </source>
</evidence>
<feature type="domain" description="Response regulatory" evidence="15">
    <location>
        <begin position="658"/>
        <end position="774"/>
    </location>
</feature>
<organism evidence="19 20">
    <name type="scientific">Haliangium ochraceum (strain DSM 14365 / JCM 11303 / SMP-2)</name>
    <dbReference type="NCBI Taxonomy" id="502025"/>
    <lineage>
        <taxon>Bacteria</taxon>
        <taxon>Pseudomonadati</taxon>
        <taxon>Myxococcota</taxon>
        <taxon>Polyangia</taxon>
        <taxon>Haliangiales</taxon>
        <taxon>Kofleriaceae</taxon>
        <taxon>Haliangium</taxon>
    </lineage>
</organism>
<keyword evidence="11 13" id="KW-0472">Membrane</keyword>
<evidence type="ECO:0000256" key="10">
    <source>
        <dbReference type="ARBA" id="ARBA00022989"/>
    </source>
</evidence>
<evidence type="ECO:0000259" key="15">
    <source>
        <dbReference type="PROSITE" id="PS50110"/>
    </source>
</evidence>
<dbReference type="InterPro" id="IPR000700">
    <property type="entry name" value="PAS-assoc_C"/>
</dbReference>
<dbReference type="FunFam" id="3.30.565.10:FF:000010">
    <property type="entry name" value="Sensor histidine kinase RcsC"/>
    <property type="match status" value="1"/>
</dbReference>
<gene>
    <name evidence="19" type="ordered locus">Hoch_6547</name>
</gene>
<dbReference type="Gene3D" id="1.10.287.130">
    <property type="match status" value="1"/>
</dbReference>
<reference evidence="19 20" key="1">
    <citation type="journal article" date="2010" name="Stand. Genomic Sci.">
        <title>Complete genome sequence of Haliangium ochraceum type strain (SMP-2).</title>
        <authorList>
            <consortium name="US DOE Joint Genome Institute (JGI-PGF)"/>
            <person name="Ivanova N."/>
            <person name="Daum C."/>
            <person name="Lang E."/>
            <person name="Abt B."/>
            <person name="Kopitz M."/>
            <person name="Saunders E."/>
            <person name="Lapidus A."/>
            <person name="Lucas S."/>
            <person name="Glavina Del Rio T."/>
            <person name="Nolan M."/>
            <person name="Tice H."/>
            <person name="Copeland A."/>
            <person name="Cheng J.F."/>
            <person name="Chen F."/>
            <person name="Bruce D."/>
            <person name="Goodwin L."/>
            <person name="Pitluck S."/>
            <person name="Mavromatis K."/>
            <person name="Pati A."/>
            <person name="Mikhailova N."/>
            <person name="Chen A."/>
            <person name="Palaniappan K."/>
            <person name="Land M."/>
            <person name="Hauser L."/>
            <person name="Chang Y.J."/>
            <person name="Jeffries C.D."/>
            <person name="Detter J.C."/>
            <person name="Brettin T."/>
            <person name="Rohde M."/>
            <person name="Goker M."/>
            <person name="Bristow J."/>
            <person name="Markowitz V."/>
            <person name="Eisen J.A."/>
            <person name="Hugenholtz P."/>
            <person name="Kyrpides N.C."/>
            <person name="Klenk H.P."/>
        </authorList>
    </citation>
    <scope>NUCLEOTIDE SEQUENCE [LARGE SCALE GENOMIC DNA]</scope>
    <source>
        <strain evidence="20">DSM 14365 / CIP 107738 / JCM 11303 / AJ 13395 / SMP-2</strain>
    </source>
</reference>
<dbReference type="InterPro" id="IPR036890">
    <property type="entry name" value="HATPase_C_sf"/>
</dbReference>
<evidence type="ECO:0000256" key="11">
    <source>
        <dbReference type="ARBA" id="ARBA00023136"/>
    </source>
</evidence>
<dbReference type="PANTHER" id="PTHR43047">
    <property type="entry name" value="TWO-COMPONENT HISTIDINE PROTEIN KINASE"/>
    <property type="match status" value="1"/>
</dbReference>
<keyword evidence="4 12" id="KW-0597">Phosphoprotein</keyword>
<dbReference type="eggNOG" id="COG0745">
    <property type="taxonomic scope" value="Bacteria"/>
</dbReference>
<dbReference type="HOGENOM" id="CLU_331145_0_0_7"/>
<dbReference type="CDD" id="cd00130">
    <property type="entry name" value="PAS"/>
    <property type="match status" value="1"/>
</dbReference>
<dbReference type="Pfam" id="PF00672">
    <property type="entry name" value="HAMP"/>
    <property type="match status" value="1"/>
</dbReference>
<dbReference type="Pfam" id="PF00512">
    <property type="entry name" value="HisKA"/>
    <property type="match status" value="1"/>
</dbReference>
<dbReference type="InterPro" id="IPR003594">
    <property type="entry name" value="HATPase_dom"/>
</dbReference>
<accession>D0LRM3</accession>
<dbReference type="GO" id="GO:0005524">
    <property type="term" value="F:ATP binding"/>
    <property type="evidence" value="ECO:0007669"/>
    <property type="project" value="UniProtKB-KW"/>
</dbReference>
<dbReference type="InterPro" id="IPR003660">
    <property type="entry name" value="HAMP_dom"/>
</dbReference>
<dbReference type="PROSITE" id="PS50109">
    <property type="entry name" value="HIS_KIN"/>
    <property type="match status" value="1"/>
</dbReference>
<evidence type="ECO:0000256" key="7">
    <source>
        <dbReference type="ARBA" id="ARBA00022741"/>
    </source>
</evidence>
<dbReference type="GO" id="GO:0000155">
    <property type="term" value="F:phosphorelay sensor kinase activity"/>
    <property type="evidence" value="ECO:0007669"/>
    <property type="project" value="InterPro"/>
</dbReference>
<dbReference type="KEGG" id="hoh:Hoch_6547"/>
<dbReference type="PROSITE" id="PS50110">
    <property type="entry name" value="RESPONSE_REGULATORY"/>
    <property type="match status" value="1"/>
</dbReference>
<dbReference type="Proteomes" id="UP000001880">
    <property type="component" value="Chromosome"/>
</dbReference>
<dbReference type="SUPFAM" id="SSF55874">
    <property type="entry name" value="ATPase domain of HSP90 chaperone/DNA topoisomerase II/histidine kinase"/>
    <property type="match status" value="1"/>
</dbReference>
<feature type="domain" description="HAMP" evidence="18">
    <location>
        <begin position="223"/>
        <end position="275"/>
    </location>
</feature>
<feature type="modified residue" description="4-aspartylphosphate" evidence="12">
    <location>
        <position position="707"/>
    </location>
</feature>
<dbReference type="PRINTS" id="PR00344">
    <property type="entry name" value="BCTRLSENSOR"/>
</dbReference>
<dbReference type="SUPFAM" id="SSF52172">
    <property type="entry name" value="CheY-like"/>
    <property type="match status" value="1"/>
</dbReference>
<evidence type="ECO:0000259" key="17">
    <source>
        <dbReference type="PROSITE" id="PS50113"/>
    </source>
</evidence>
<dbReference type="PROSITE" id="PS50112">
    <property type="entry name" value="PAS"/>
    <property type="match status" value="1"/>
</dbReference>
<dbReference type="Gene3D" id="3.40.50.2300">
    <property type="match status" value="1"/>
</dbReference>
<evidence type="ECO:0000259" key="16">
    <source>
        <dbReference type="PROSITE" id="PS50112"/>
    </source>
</evidence>
<evidence type="ECO:0000259" key="18">
    <source>
        <dbReference type="PROSITE" id="PS50885"/>
    </source>
</evidence>
<keyword evidence="5" id="KW-0808">Transferase</keyword>
<dbReference type="Pfam" id="PF02518">
    <property type="entry name" value="HATPase_c"/>
    <property type="match status" value="1"/>
</dbReference>
<dbReference type="CDD" id="cd17546">
    <property type="entry name" value="REC_hyHK_CKI1_RcsC-like"/>
    <property type="match status" value="1"/>
</dbReference>
<keyword evidence="9" id="KW-0067">ATP-binding</keyword>
<dbReference type="SUPFAM" id="SSF55785">
    <property type="entry name" value="PYP-like sensor domain (PAS domain)"/>
    <property type="match status" value="1"/>
</dbReference>
<evidence type="ECO:0000256" key="9">
    <source>
        <dbReference type="ARBA" id="ARBA00022840"/>
    </source>
</evidence>
<feature type="domain" description="PAC" evidence="17">
    <location>
        <begin position="351"/>
        <end position="401"/>
    </location>
</feature>
<dbReference type="PANTHER" id="PTHR43047:SF64">
    <property type="entry name" value="HISTIDINE KINASE CONTAINING CHEY-HOMOLOGOUS RECEIVER DOMAIN AND PAS DOMAIN-RELATED"/>
    <property type="match status" value="1"/>
</dbReference>
<evidence type="ECO:0000256" key="6">
    <source>
        <dbReference type="ARBA" id="ARBA00022692"/>
    </source>
</evidence>
<feature type="transmembrane region" description="Helical" evidence="13">
    <location>
        <begin position="202"/>
        <end position="222"/>
    </location>
</feature>
<dbReference type="SUPFAM" id="SSF158472">
    <property type="entry name" value="HAMP domain-like"/>
    <property type="match status" value="1"/>
</dbReference>
<dbReference type="SMART" id="SM00448">
    <property type="entry name" value="REC"/>
    <property type="match status" value="1"/>
</dbReference>
<dbReference type="NCBIfam" id="TIGR00229">
    <property type="entry name" value="sensory_box"/>
    <property type="match status" value="1"/>
</dbReference>
<dbReference type="Gene3D" id="3.30.450.20">
    <property type="entry name" value="PAS domain"/>
    <property type="match status" value="1"/>
</dbReference>
<dbReference type="AlphaFoldDB" id="D0LRM3"/>
<dbReference type="SMART" id="SM00388">
    <property type="entry name" value="HisKA"/>
    <property type="match status" value="1"/>
</dbReference>
<comment type="subcellular location">
    <subcellularLocation>
        <location evidence="2">Membrane</location>
    </subcellularLocation>
</comment>
<keyword evidence="20" id="KW-1185">Reference proteome</keyword>
<dbReference type="PROSITE" id="PS50113">
    <property type="entry name" value="PAC"/>
    <property type="match status" value="1"/>
</dbReference>
<evidence type="ECO:0000256" key="12">
    <source>
        <dbReference type="PROSITE-ProRule" id="PRU00169"/>
    </source>
</evidence>
<dbReference type="CDD" id="cd00082">
    <property type="entry name" value="HisKA"/>
    <property type="match status" value="1"/>
</dbReference>
<dbReference type="InterPro" id="IPR004358">
    <property type="entry name" value="Sig_transdc_His_kin-like_C"/>
</dbReference>
<dbReference type="EC" id="2.7.13.3" evidence="3"/>
<dbReference type="InterPro" id="IPR005467">
    <property type="entry name" value="His_kinase_dom"/>
</dbReference>
<proteinExistence type="predicted"/>
<dbReference type="SMART" id="SM00387">
    <property type="entry name" value="HATPase_c"/>
    <property type="match status" value="1"/>
</dbReference>
<evidence type="ECO:0000313" key="20">
    <source>
        <dbReference type="Proteomes" id="UP000001880"/>
    </source>
</evidence>
<dbReference type="InterPro" id="IPR036097">
    <property type="entry name" value="HisK_dim/P_sf"/>
</dbReference>
<sequence length="865" mass="95555">MLPPRWNRLGGRLLLIVLLIVAVNLAGIATMWTFQERVAEFAEQRELDHSVESVVSTYLDAIDDLARGLFMIAAGQREPGKELVVESERRLALIEERMRNVLWEHTVVDPGALAPCLDIRRELSEEARVLLTLVPDTMPRGVSLSDSERSALAGDIEEALNRATKLSQRADEYVSGLVAELRSKTQHRLAQQAHLTRRTNTIAIVTVAASLGFALMLAVAFARSLVARLHGLAKVVRAFGEGELTRRTHERSPDELGELGRVFDRMADAIQAQDGLRLSKKYVDDVLDTMTNALVVLDEDAIIEKVNRATCRLLACDESELVGARAERIFGMFSEATGAATPVPWAEEHMQDAEIALFTRQGEVRMVAFSGATMRDEGDAKIVCMLEDITERKRLIAELIEAKGAAESATKAKTAFLANMSHELRTPLNAILGYAQMLGDDDNLTEQQRDALTTMRTSGEHLATLLEDLLDISKIESDRMELAPSEFELTRFLDGLVAPFRMRAESKELHFGYEISGDLPGMVRADERRLRQVLINLLGNAIKFTERGSVTFRANMHDGKVRFQVEDTGRGIPGDAMEDIFAPFRQAGQPEQQVEGTGLGLAISKRLVELMDGSIGVESVLGRGSVFWAEVALPAVEGWHESGNVRRHIFGYEGRMRRVLIVDDAEQNRQMLHRYLEPLGFALDEACNGQEAVAKVQERRPDVVLMDLRMPVMDGLSATRAIRRLSNSHHTVIIAISASAFEENRAACLAAGCDGFLAKPVRFEVLMAQLGALLELEWTYDDECEPLQAEVWDLPSPEQLSGLLRAAQAGDIKAVRAEIDVVAASKESLAPFCSELRALAKGYQLKRIRAHIEGLLETLSAAGQG</sequence>
<evidence type="ECO:0000313" key="19">
    <source>
        <dbReference type="EMBL" id="ACY19015.1"/>
    </source>
</evidence>
<keyword evidence="8 19" id="KW-0418">Kinase</keyword>
<dbReference type="Gene3D" id="6.10.340.10">
    <property type="match status" value="1"/>
</dbReference>
<keyword evidence="10 13" id="KW-1133">Transmembrane helix</keyword>
<evidence type="ECO:0000256" key="1">
    <source>
        <dbReference type="ARBA" id="ARBA00000085"/>
    </source>
</evidence>
<comment type="catalytic activity">
    <reaction evidence="1">
        <text>ATP + protein L-histidine = ADP + protein N-phospho-L-histidine.</text>
        <dbReference type="EC" id="2.7.13.3"/>
    </reaction>
</comment>
<protein>
    <recommendedName>
        <fullName evidence="3">histidine kinase</fullName>
        <ecNumber evidence="3">2.7.13.3</ecNumber>
    </recommendedName>
</protein>
<dbReference type="InterPro" id="IPR011006">
    <property type="entry name" value="CheY-like_superfamily"/>
</dbReference>
<feature type="domain" description="Histidine kinase" evidence="14">
    <location>
        <begin position="419"/>
        <end position="635"/>
    </location>
</feature>
<dbReference type="InterPro" id="IPR003661">
    <property type="entry name" value="HisK_dim/P_dom"/>
</dbReference>
<name>D0LRM3_HALO1</name>
<evidence type="ECO:0000256" key="13">
    <source>
        <dbReference type="SAM" id="Phobius"/>
    </source>
</evidence>
<keyword evidence="7" id="KW-0547">Nucleotide-binding</keyword>
<dbReference type="RefSeq" id="WP_012831607.1">
    <property type="nucleotide sequence ID" value="NC_013440.1"/>
</dbReference>
<dbReference type="EMBL" id="CP001804">
    <property type="protein sequence ID" value="ACY19015.1"/>
    <property type="molecule type" value="Genomic_DNA"/>
</dbReference>
<dbReference type="SMART" id="SM00304">
    <property type="entry name" value="HAMP"/>
    <property type="match status" value="1"/>
</dbReference>